<protein>
    <recommendedName>
        <fullName evidence="4">RRM domain-containing protein</fullName>
    </recommendedName>
</protein>
<keyword evidence="1 2" id="KW-0694">RNA-binding</keyword>
<dbReference type="InterPro" id="IPR000504">
    <property type="entry name" value="RRM_dom"/>
</dbReference>
<dbReference type="OrthoDB" id="193499at2759"/>
<dbReference type="Pfam" id="PF00076">
    <property type="entry name" value="RRM_1"/>
    <property type="match status" value="1"/>
</dbReference>
<reference evidence="6" key="1">
    <citation type="journal article" date="2012" name="MBio">
        <title>Comparative genome analysis of Trichophyton rubrum and related dermatophytes reveals candidate genes involved in infection.</title>
        <authorList>
            <person name="Martinez D.A."/>
            <person name="Oliver B.G."/>
            <person name="Graeser Y."/>
            <person name="Goldberg J.M."/>
            <person name="Li W."/>
            <person name="Martinez-Rossi N.M."/>
            <person name="Monod M."/>
            <person name="Shelest E."/>
            <person name="Barton R.C."/>
            <person name="Birch E."/>
            <person name="Brakhage A.A."/>
            <person name="Chen Z."/>
            <person name="Gurr S.J."/>
            <person name="Heiman D."/>
            <person name="Heitman J."/>
            <person name="Kosti I."/>
            <person name="Rossi A."/>
            <person name="Saif S."/>
            <person name="Samalova M."/>
            <person name="Saunders C.W."/>
            <person name="Shea T."/>
            <person name="Summerbell R.C."/>
            <person name="Xu J."/>
            <person name="Young S."/>
            <person name="Zeng Q."/>
            <person name="Birren B.W."/>
            <person name="Cuomo C.A."/>
            <person name="White T.C."/>
        </authorList>
    </citation>
    <scope>NUCLEOTIDE SEQUENCE [LARGE SCALE GENOMIC DNA]</scope>
    <source>
        <strain evidence="6">ATCC MYA-4605 / CBS 113480</strain>
    </source>
</reference>
<keyword evidence="6" id="KW-1185">Reference proteome</keyword>
<feature type="region of interest" description="Disordered" evidence="3">
    <location>
        <begin position="497"/>
        <end position="516"/>
    </location>
</feature>
<feature type="compositionally biased region" description="Basic and acidic residues" evidence="3">
    <location>
        <begin position="783"/>
        <end position="799"/>
    </location>
</feature>
<dbReference type="RefSeq" id="XP_002847906.1">
    <property type="nucleotide sequence ID" value="XM_002847860.1"/>
</dbReference>
<evidence type="ECO:0000256" key="1">
    <source>
        <dbReference type="ARBA" id="ARBA00022884"/>
    </source>
</evidence>
<feature type="region of interest" description="Disordered" evidence="3">
    <location>
        <begin position="224"/>
        <end position="272"/>
    </location>
</feature>
<feature type="region of interest" description="Disordered" evidence="3">
    <location>
        <begin position="653"/>
        <end position="802"/>
    </location>
</feature>
<dbReference type="GeneID" id="9222624"/>
<proteinExistence type="predicted"/>
<dbReference type="CDD" id="cd00590">
    <property type="entry name" value="RRM_SF"/>
    <property type="match status" value="1"/>
</dbReference>
<dbReference type="EMBL" id="DS995703">
    <property type="protein sequence ID" value="EEQ30593.1"/>
    <property type="molecule type" value="Genomic_DNA"/>
</dbReference>
<dbReference type="InterPro" id="IPR035979">
    <property type="entry name" value="RBD_domain_sf"/>
</dbReference>
<feature type="compositionally biased region" description="Pro residues" evidence="3">
    <location>
        <begin position="739"/>
        <end position="749"/>
    </location>
</feature>
<dbReference type="eggNOG" id="ENOG502QQEE">
    <property type="taxonomic scope" value="Eukaryota"/>
</dbReference>
<evidence type="ECO:0000256" key="2">
    <source>
        <dbReference type="PROSITE-ProRule" id="PRU00176"/>
    </source>
</evidence>
<dbReference type="OMA" id="PDGGRQM"/>
<accession>C5FLM1</accession>
<feature type="compositionally biased region" description="Basic and acidic residues" evidence="3">
    <location>
        <begin position="251"/>
        <end position="263"/>
    </location>
</feature>
<name>C5FLM1_ARTOC</name>
<dbReference type="SUPFAM" id="SSF54928">
    <property type="entry name" value="RNA-binding domain, RBD"/>
    <property type="match status" value="1"/>
</dbReference>
<feature type="compositionally biased region" description="Polar residues" evidence="3">
    <location>
        <begin position="713"/>
        <end position="725"/>
    </location>
</feature>
<feature type="region of interest" description="Disordered" evidence="3">
    <location>
        <begin position="180"/>
        <end position="205"/>
    </location>
</feature>
<evidence type="ECO:0000256" key="3">
    <source>
        <dbReference type="SAM" id="MobiDB-lite"/>
    </source>
</evidence>
<dbReference type="PANTHER" id="PTHR48027">
    <property type="entry name" value="HETEROGENEOUS NUCLEAR RIBONUCLEOPROTEIN 87F-RELATED"/>
    <property type="match status" value="1"/>
</dbReference>
<dbReference type="VEuPathDB" id="FungiDB:MCYG_03412"/>
<sequence length="878" mass="96180">MLPPFRIKGIVGHPLHRRRRSRNDAELGSDIASTQDPDNQHSAEFEVQGDGVVQVSAKEYDQTIKELPAARLQYQDDDDGEIVVIFGRIFVSGPSAIVYMDSLLANRPTDGTPKSLFEASSSGGNDFITEEGKKQAHAAGRQLRDARKLYWPDAYWLEPAENSSACNSGDFWRTYEPAQQFFEPSPNPREREPESPESPIETSSKPLLSQFEAELSRLMAQNAGWESLPPTTAEPTIVVGKGSDAGSHSAEVQEPKPDSREDFAANSTADQAPDTAETISHIVTVFGKSFQSLLSRVNLLTTELTARLPEIEQRMRDMQHHIPDQMHTTIHETLQAMGSHIQTLAGVMQHAATSARSSSTATNEAERVVTTQLNNLRTLASDIRDIGGSLIAGFEKGLKPQENTNISDPSLAPEAVNPAANNIFIGNLPPDATEESVVAALANQGFVGTVTLPKDSLTGDHAGFCYVRFPTTYAAVAALQALRGTFIGENCINVEPTSESLHPEPDNTVEPSDGPIVHPTSGLLCGTTEAEMANPEVPVSELDNNTDNVVHPQQHLAPTSQCASVTLPVPEGPVNTQPPPNTALLDESEANLAERYPSLLASQGANSLGPNAQHDIHIDFPFGPNDINSGISRYPSMQQLELQHLLTHNPQPVSDWEATRTRPTHGCSEQNTNRFSSREPLAPTVPDRIPGSWPWDQETQQSSIPSRPHRNENQAGPSTSDSMNHFNRPILSDLSHPFNPLPRHFPPIPTSNSSSLRRSATERVHRSPPRPFEFHPYPRRRSSTHELAEISTGRDHQHSDLPGTFPRESQAATIAETPLNDKTELCLSHLRALGFGNDRSQDENRLRIFAEAADGNLEEAIEMIEEERKAYEQGPVSM</sequence>
<organism evidence="5 6">
    <name type="scientific">Arthroderma otae (strain ATCC MYA-4605 / CBS 113480)</name>
    <name type="common">Microsporum canis</name>
    <dbReference type="NCBI Taxonomy" id="554155"/>
    <lineage>
        <taxon>Eukaryota</taxon>
        <taxon>Fungi</taxon>
        <taxon>Dikarya</taxon>
        <taxon>Ascomycota</taxon>
        <taxon>Pezizomycotina</taxon>
        <taxon>Eurotiomycetes</taxon>
        <taxon>Eurotiomycetidae</taxon>
        <taxon>Onygenales</taxon>
        <taxon>Arthrodermataceae</taxon>
        <taxon>Microsporum</taxon>
    </lineage>
</organism>
<feature type="domain" description="RRM" evidence="4">
    <location>
        <begin position="421"/>
        <end position="499"/>
    </location>
</feature>
<dbReference type="AlphaFoldDB" id="C5FLM1"/>
<dbReference type="InterPro" id="IPR012677">
    <property type="entry name" value="Nucleotide-bd_a/b_plait_sf"/>
</dbReference>
<dbReference type="InterPro" id="IPR052462">
    <property type="entry name" value="SLIRP/GR-RBP-like"/>
</dbReference>
<evidence type="ECO:0000259" key="4">
    <source>
        <dbReference type="PROSITE" id="PS50102"/>
    </source>
</evidence>
<dbReference type="PROSITE" id="PS50102">
    <property type="entry name" value="RRM"/>
    <property type="match status" value="1"/>
</dbReference>
<dbReference type="GO" id="GO:0003723">
    <property type="term" value="F:RNA binding"/>
    <property type="evidence" value="ECO:0007669"/>
    <property type="project" value="UniProtKB-UniRule"/>
</dbReference>
<feature type="region of interest" description="Disordered" evidence="3">
    <location>
        <begin position="17"/>
        <end position="41"/>
    </location>
</feature>
<dbReference type="Proteomes" id="UP000002035">
    <property type="component" value="Unassembled WGS sequence"/>
</dbReference>
<gene>
    <name evidence="5" type="ORF">MCYG_03412</name>
</gene>
<evidence type="ECO:0000313" key="6">
    <source>
        <dbReference type="Proteomes" id="UP000002035"/>
    </source>
</evidence>
<dbReference type="HOGENOM" id="CLU_326026_0_0_1"/>
<evidence type="ECO:0000313" key="5">
    <source>
        <dbReference type="EMBL" id="EEQ30593.1"/>
    </source>
</evidence>
<dbReference type="SMART" id="SM00360">
    <property type="entry name" value="RRM"/>
    <property type="match status" value="1"/>
</dbReference>
<dbReference type="STRING" id="554155.C5FLM1"/>
<dbReference type="Gene3D" id="3.30.70.330">
    <property type="match status" value="1"/>
</dbReference>